<reference evidence="1 2" key="1">
    <citation type="submission" date="2018-06" db="EMBL/GenBank/DDBJ databases">
        <authorList>
            <consortium name="Pathogen Informatics"/>
            <person name="Doyle S."/>
        </authorList>
    </citation>
    <scope>NUCLEOTIDE SEQUENCE [LARGE SCALE GENOMIC DNA]</scope>
    <source>
        <strain evidence="1 2">NCTC10975</strain>
    </source>
</reference>
<dbReference type="EMBL" id="UAUE01000003">
    <property type="protein sequence ID" value="SPY94343.1"/>
    <property type="molecule type" value="Genomic_DNA"/>
</dbReference>
<name>A0A2X2BHJ8_PROMI</name>
<accession>A0A2X2BHJ8</accession>
<proteinExistence type="predicted"/>
<evidence type="ECO:0000313" key="1">
    <source>
        <dbReference type="EMBL" id="SPY94343.1"/>
    </source>
</evidence>
<evidence type="ECO:0000313" key="2">
    <source>
        <dbReference type="Proteomes" id="UP000251485"/>
    </source>
</evidence>
<sequence length="110" mass="12437">MKAQPESLTVTLYIHAQKQLDGSYQYNAYAFKADPNAGLGFVIAEHTVDVPFKEPTQTDLIHAEIDFLRNEQEKILADAQVKTSLLEDQIQMLLCLEGKPIAKEDEEIPY</sequence>
<dbReference type="RefSeq" id="WP_151252830.1">
    <property type="nucleotide sequence ID" value="NZ_JBEALK010000011.1"/>
</dbReference>
<dbReference type="AlphaFoldDB" id="A0A2X2BHJ8"/>
<gene>
    <name evidence="1" type="ORF">NCTC10975_00683</name>
</gene>
<dbReference type="Proteomes" id="UP000251485">
    <property type="component" value="Unassembled WGS sequence"/>
</dbReference>
<protein>
    <submittedName>
        <fullName evidence="1">Uncharacterized protein</fullName>
    </submittedName>
</protein>
<organism evidence="1 2">
    <name type="scientific">Proteus mirabilis</name>
    <dbReference type="NCBI Taxonomy" id="584"/>
    <lineage>
        <taxon>Bacteria</taxon>
        <taxon>Pseudomonadati</taxon>
        <taxon>Pseudomonadota</taxon>
        <taxon>Gammaproteobacteria</taxon>
        <taxon>Enterobacterales</taxon>
        <taxon>Morganellaceae</taxon>
        <taxon>Proteus</taxon>
    </lineage>
</organism>